<name>A0A846XWY9_9NOCA</name>
<dbReference type="AlphaFoldDB" id="A0A846XWY9"/>
<evidence type="ECO:0000313" key="4">
    <source>
        <dbReference type="Proteomes" id="UP000565711"/>
    </source>
</evidence>
<accession>A0A846XWY9</accession>
<evidence type="ECO:0000313" key="3">
    <source>
        <dbReference type="EMBL" id="NKY49901.1"/>
    </source>
</evidence>
<evidence type="ECO:0000256" key="2">
    <source>
        <dbReference type="SAM" id="SignalP"/>
    </source>
</evidence>
<keyword evidence="2" id="KW-0732">Signal</keyword>
<comment type="caution">
    <text evidence="3">The sequence shown here is derived from an EMBL/GenBank/DDBJ whole genome shotgun (WGS) entry which is preliminary data.</text>
</comment>
<organism evidence="3 4">
    <name type="scientific">Nocardia vermiculata</name>
    <dbReference type="NCBI Taxonomy" id="257274"/>
    <lineage>
        <taxon>Bacteria</taxon>
        <taxon>Bacillati</taxon>
        <taxon>Actinomycetota</taxon>
        <taxon>Actinomycetes</taxon>
        <taxon>Mycobacteriales</taxon>
        <taxon>Nocardiaceae</taxon>
        <taxon>Nocardia</taxon>
    </lineage>
</organism>
<feature type="region of interest" description="Disordered" evidence="1">
    <location>
        <begin position="44"/>
        <end position="94"/>
    </location>
</feature>
<protein>
    <submittedName>
        <fullName evidence="3">Uncharacterized protein</fullName>
    </submittedName>
</protein>
<reference evidence="3 4" key="1">
    <citation type="submission" date="2020-04" db="EMBL/GenBank/DDBJ databases">
        <title>MicrobeNet Type strains.</title>
        <authorList>
            <person name="Nicholson A.C."/>
        </authorList>
    </citation>
    <scope>NUCLEOTIDE SEQUENCE [LARGE SCALE GENOMIC DNA]</scope>
    <source>
        <strain evidence="3 4">JCM 12354</strain>
    </source>
</reference>
<dbReference type="EMBL" id="JAAXOP010000003">
    <property type="protein sequence ID" value="NKY49901.1"/>
    <property type="molecule type" value="Genomic_DNA"/>
</dbReference>
<sequence length="94" mass="9832">MAKQQNRTRRVASRVAVAGALVVVPLSAVAVPAFADTPDNSATAVALDRGDHHGDRGDRSDHRGPDRGEHRDHRNHDVPPAPALPPLPPTGSAG</sequence>
<feature type="compositionally biased region" description="Basic and acidic residues" evidence="1">
    <location>
        <begin position="48"/>
        <end position="77"/>
    </location>
</feature>
<feature type="compositionally biased region" description="Pro residues" evidence="1">
    <location>
        <begin position="79"/>
        <end position="94"/>
    </location>
</feature>
<dbReference type="Proteomes" id="UP000565711">
    <property type="component" value="Unassembled WGS sequence"/>
</dbReference>
<proteinExistence type="predicted"/>
<evidence type="ECO:0000256" key="1">
    <source>
        <dbReference type="SAM" id="MobiDB-lite"/>
    </source>
</evidence>
<feature type="chain" id="PRO_5032511899" evidence="2">
    <location>
        <begin position="36"/>
        <end position="94"/>
    </location>
</feature>
<gene>
    <name evidence="3" type="ORF">HGA08_06700</name>
</gene>
<feature type="signal peptide" evidence="2">
    <location>
        <begin position="1"/>
        <end position="35"/>
    </location>
</feature>
<keyword evidence="4" id="KW-1185">Reference proteome</keyword>